<evidence type="ECO:0000256" key="1">
    <source>
        <dbReference type="SAM" id="MobiDB-lite"/>
    </source>
</evidence>
<feature type="region of interest" description="Disordered" evidence="1">
    <location>
        <begin position="748"/>
        <end position="776"/>
    </location>
</feature>
<dbReference type="EMBL" id="BLAY01000108">
    <property type="protein sequence ID" value="GET41075.1"/>
    <property type="molecule type" value="Genomic_DNA"/>
</dbReference>
<dbReference type="Proteomes" id="UP001050975">
    <property type="component" value="Unassembled WGS sequence"/>
</dbReference>
<dbReference type="RefSeq" id="WP_226587298.1">
    <property type="nucleotide sequence ID" value="NZ_BLAY01000108.1"/>
</dbReference>
<proteinExistence type="predicted"/>
<evidence type="ECO:0000313" key="3">
    <source>
        <dbReference type="Proteomes" id="UP001050975"/>
    </source>
</evidence>
<protein>
    <recommendedName>
        <fullName evidence="4">Band 7 domain-containing protein</fullName>
    </recommendedName>
</protein>
<evidence type="ECO:0000313" key="2">
    <source>
        <dbReference type="EMBL" id="GET41075.1"/>
    </source>
</evidence>
<name>A0AAV3XGQ5_9CYAN</name>
<comment type="caution">
    <text evidence="2">The sequence shown here is derived from an EMBL/GenBank/DDBJ whole genome shotgun (WGS) entry which is preliminary data.</text>
</comment>
<dbReference type="AlphaFoldDB" id="A0AAV3XGQ5"/>
<organism evidence="2 3">
    <name type="scientific">Microseira wollei NIES-4236</name>
    <dbReference type="NCBI Taxonomy" id="2530354"/>
    <lineage>
        <taxon>Bacteria</taxon>
        <taxon>Bacillati</taxon>
        <taxon>Cyanobacteriota</taxon>
        <taxon>Cyanophyceae</taxon>
        <taxon>Oscillatoriophycideae</taxon>
        <taxon>Aerosakkonematales</taxon>
        <taxon>Aerosakkonemataceae</taxon>
        <taxon>Microseira</taxon>
    </lineage>
</organism>
<accession>A0AAV3XGQ5</accession>
<reference evidence="2" key="1">
    <citation type="submission" date="2019-10" db="EMBL/GenBank/DDBJ databases">
        <title>Draft genome sequece of Microseira wollei NIES-4236.</title>
        <authorList>
            <person name="Yamaguchi H."/>
            <person name="Suzuki S."/>
            <person name="Kawachi M."/>
        </authorList>
    </citation>
    <scope>NUCLEOTIDE SEQUENCE</scope>
    <source>
        <strain evidence="2">NIES-4236</strain>
    </source>
</reference>
<keyword evidence="3" id="KW-1185">Reference proteome</keyword>
<sequence>MSQANSLGKVIQEIDTKTRDQKAKSLSYDEKIVIIDKKKWKVIPKKPLLGGDIAFYLVCNTNDPANIAERQASPYYLTYFVTGEKLGIAITYWASCAAGNEEKVIESLCRGKTVGEALDKKIEKWIADFTKNDAAGFLDNYDVQLAKLREYVKIKVKEDVGINIELKLAFEKEAKLESFPIPSFPMEVNVSDCDDTLELQIQTELIVDPKNKVKAIFNDVKDARKWPELVRLFKREVKSYLLQYITIDQFSYELKDTVRDQLVTHLDSVLVNYGRKVGYLSLSSNAVASARQLVPIKCNVECEVQKYSEPIYVETTILMLPLNTARYKPNEGLKLEEWVESELEKIIKPLMLKKKYIDVLCNFEDVAEEIKKQMQYEAKSIGYAVNQIVSIPYLEHLELKENFDIEVTEKHLATNDANVKVILSVSATAKIADFTKIQDYLKPKADIKKLVEDTIYRTTSQLLNNISPERYYMRFYHPGVDEKGRQETASVEAELISAIKQELKAGFTADVSRITIHVHDTEIAKHFKKLYGKIGSFEVHVSSLADIEEAVTFRGDFQIEGVETNSWYTFQARQPEIEDISQSIERRLNSRLSTFTKDDLQYTNLEYLSLIENLINQWATDSVVEQFGLKIRISNLQRTRTQQELLLAGEKQKVLDVQRQARLKQLEAQSQIHSTTYEFKLRELNKLLARRENLLGHEDDEDEIEALDQRIRTLTEELKIPSLEDAATKVIKPQISQAPSLRELAEKAKLQESKNNPVLDDAPNQDLPELEGNDNQ</sequence>
<gene>
    <name evidence="2" type="ORF">MiSe_58870</name>
</gene>
<evidence type="ECO:0008006" key="4">
    <source>
        <dbReference type="Google" id="ProtNLM"/>
    </source>
</evidence>